<dbReference type="SUPFAM" id="SSF47113">
    <property type="entry name" value="Histone-fold"/>
    <property type="match status" value="1"/>
</dbReference>
<dbReference type="STRING" id="33114.A0A2G2VFW6"/>
<reference evidence="3" key="2">
    <citation type="journal article" date="2017" name="J. Anim. Genet.">
        <title>Multiple reference genome sequences of hot pepper reveal the massive evolution of plant disease resistance genes by retroduplication.</title>
        <authorList>
            <person name="Kim S."/>
            <person name="Park J."/>
            <person name="Yeom S.-I."/>
            <person name="Kim Y.-M."/>
            <person name="Seo E."/>
            <person name="Kim K.-T."/>
            <person name="Kim M.-S."/>
            <person name="Lee J.M."/>
            <person name="Cheong K."/>
            <person name="Shin H.-S."/>
            <person name="Kim S.-B."/>
            <person name="Han K."/>
            <person name="Lee J."/>
            <person name="Park M."/>
            <person name="Lee H.-A."/>
            <person name="Lee H.-Y."/>
            <person name="Lee Y."/>
            <person name="Oh S."/>
            <person name="Lee J.H."/>
            <person name="Choi E."/>
            <person name="Choi E."/>
            <person name="Lee S.E."/>
            <person name="Jeon J."/>
            <person name="Kim H."/>
            <person name="Choi G."/>
            <person name="Song H."/>
            <person name="Lee J."/>
            <person name="Lee S.-C."/>
            <person name="Kwon J.-K."/>
            <person name="Lee H.-Y."/>
            <person name="Koo N."/>
            <person name="Hong Y."/>
            <person name="Kim R.W."/>
            <person name="Kang W.-H."/>
            <person name="Huh J.H."/>
            <person name="Kang B.-C."/>
            <person name="Yang T.-J."/>
            <person name="Lee Y.-H."/>
            <person name="Bennetzen J.L."/>
            <person name="Choi D."/>
        </authorList>
    </citation>
    <scope>NUCLEOTIDE SEQUENCE [LARGE SCALE GENOMIC DNA]</scope>
    <source>
        <strain evidence="3">cv. PBC81</strain>
    </source>
</reference>
<accession>A0A2G2VFW6</accession>
<dbReference type="InterPro" id="IPR027113">
    <property type="entry name" value="Transc_fact_NFYB/HAP3"/>
</dbReference>
<gene>
    <name evidence="2" type="ORF">CQW23_28222</name>
</gene>
<dbReference type="GO" id="GO:0046982">
    <property type="term" value="F:protein heterodimerization activity"/>
    <property type="evidence" value="ECO:0007669"/>
    <property type="project" value="InterPro"/>
</dbReference>
<evidence type="ECO:0000256" key="1">
    <source>
        <dbReference type="ARBA" id="ARBA00022737"/>
    </source>
</evidence>
<dbReference type="Gene3D" id="1.25.40.10">
    <property type="entry name" value="Tetratricopeptide repeat domain"/>
    <property type="match status" value="1"/>
</dbReference>
<name>A0A2G2VFW6_CAPBA</name>
<dbReference type="AlphaFoldDB" id="A0A2G2VFW6"/>
<evidence type="ECO:0008006" key="4">
    <source>
        <dbReference type="Google" id="ProtNLM"/>
    </source>
</evidence>
<dbReference type="EMBL" id="MLFT02000012">
    <property type="protein sequence ID" value="PHT31885.1"/>
    <property type="molecule type" value="Genomic_DNA"/>
</dbReference>
<dbReference type="Proteomes" id="UP000224567">
    <property type="component" value="Unassembled WGS sequence"/>
</dbReference>
<sequence>MLSGYAKNGTFCDAIDVFEAMPVKNVVSHNAILSLYLGIGDFMSARQVFDEIGERNIACWNTMINGLEFVWDDKEQFDDVARCRSKFPFLVFRESEYGVTDILYAAARSKSYDLCRVLLDFAITPMFLMSLQVVRKLMLEYDTKKGKIHFLKLAMLDGFYILLPLLETWHLEFTHLIWASDNCQKEKRKTINGDDLIWTLATLGFEDYIEPLKVHLIRYREVIAVSPN</sequence>
<comment type="caution">
    <text evidence="2">The sequence shown here is derived from an EMBL/GenBank/DDBJ whole genome shotgun (WGS) entry which is preliminary data.</text>
</comment>
<proteinExistence type="predicted"/>
<dbReference type="GO" id="GO:0016602">
    <property type="term" value="C:CCAAT-binding factor complex"/>
    <property type="evidence" value="ECO:0007669"/>
    <property type="project" value="InterPro"/>
</dbReference>
<evidence type="ECO:0000313" key="2">
    <source>
        <dbReference type="EMBL" id="PHT31885.1"/>
    </source>
</evidence>
<dbReference type="PANTHER" id="PTHR11064:SF141">
    <property type="entry name" value="NUCLEAR TRANSCRIPTION FACTOR Y SUBUNIT B-1"/>
    <property type="match status" value="1"/>
</dbReference>
<evidence type="ECO:0000313" key="3">
    <source>
        <dbReference type="Proteomes" id="UP000224567"/>
    </source>
</evidence>
<dbReference type="Gene3D" id="1.10.20.10">
    <property type="entry name" value="Histone, subunit A"/>
    <property type="match status" value="1"/>
</dbReference>
<dbReference type="InterPro" id="IPR011990">
    <property type="entry name" value="TPR-like_helical_dom_sf"/>
</dbReference>
<dbReference type="PANTHER" id="PTHR11064">
    <property type="entry name" value="CCAAT-BINDING TRANSCRIPTION FACTOR-RELATED"/>
    <property type="match status" value="1"/>
</dbReference>
<keyword evidence="1" id="KW-0677">Repeat</keyword>
<dbReference type="GO" id="GO:0000978">
    <property type="term" value="F:RNA polymerase II cis-regulatory region sequence-specific DNA binding"/>
    <property type="evidence" value="ECO:0007669"/>
    <property type="project" value="TreeGrafter"/>
</dbReference>
<protein>
    <recommendedName>
        <fullName evidence="4">Transcription factor CBF/NF-Y/archaeal histone domain-containing protein</fullName>
    </recommendedName>
</protein>
<organism evidence="2 3">
    <name type="scientific">Capsicum baccatum</name>
    <name type="common">Peruvian pepper</name>
    <dbReference type="NCBI Taxonomy" id="33114"/>
    <lineage>
        <taxon>Eukaryota</taxon>
        <taxon>Viridiplantae</taxon>
        <taxon>Streptophyta</taxon>
        <taxon>Embryophyta</taxon>
        <taxon>Tracheophyta</taxon>
        <taxon>Spermatophyta</taxon>
        <taxon>Magnoliopsida</taxon>
        <taxon>eudicotyledons</taxon>
        <taxon>Gunneridae</taxon>
        <taxon>Pentapetalae</taxon>
        <taxon>asterids</taxon>
        <taxon>lamiids</taxon>
        <taxon>Solanales</taxon>
        <taxon>Solanaceae</taxon>
        <taxon>Solanoideae</taxon>
        <taxon>Capsiceae</taxon>
        <taxon>Capsicum</taxon>
    </lineage>
</organism>
<dbReference type="Pfam" id="PF01535">
    <property type="entry name" value="PPR"/>
    <property type="match status" value="2"/>
</dbReference>
<reference evidence="2 3" key="1">
    <citation type="journal article" date="2017" name="Genome Biol.">
        <title>New reference genome sequences of hot pepper reveal the massive evolution of plant disease-resistance genes by retroduplication.</title>
        <authorList>
            <person name="Kim S."/>
            <person name="Park J."/>
            <person name="Yeom S.I."/>
            <person name="Kim Y.M."/>
            <person name="Seo E."/>
            <person name="Kim K.T."/>
            <person name="Kim M.S."/>
            <person name="Lee J.M."/>
            <person name="Cheong K."/>
            <person name="Shin H.S."/>
            <person name="Kim S.B."/>
            <person name="Han K."/>
            <person name="Lee J."/>
            <person name="Park M."/>
            <person name="Lee H.A."/>
            <person name="Lee H.Y."/>
            <person name="Lee Y."/>
            <person name="Oh S."/>
            <person name="Lee J.H."/>
            <person name="Choi E."/>
            <person name="Choi E."/>
            <person name="Lee S.E."/>
            <person name="Jeon J."/>
            <person name="Kim H."/>
            <person name="Choi G."/>
            <person name="Song H."/>
            <person name="Lee J."/>
            <person name="Lee S.C."/>
            <person name="Kwon J.K."/>
            <person name="Lee H.Y."/>
            <person name="Koo N."/>
            <person name="Hong Y."/>
            <person name="Kim R.W."/>
            <person name="Kang W.H."/>
            <person name="Huh J.H."/>
            <person name="Kang B.C."/>
            <person name="Yang T.J."/>
            <person name="Lee Y.H."/>
            <person name="Bennetzen J.L."/>
            <person name="Choi D."/>
        </authorList>
    </citation>
    <scope>NUCLEOTIDE SEQUENCE [LARGE SCALE GENOMIC DNA]</scope>
    <source>
        <strain evidence="3">cv. PBC81</strain>
    </source>
</reference>
<dbReference type="PRINTS" id="PR00615">
    <property type="entry name" value="CCAATSUBUNTA"/>
</dbReference>
<keyword evidence="3" id="KW-1185">Reference proteome</keyword>
<dbReference type="GO" id="GO:0001228">
    <property type="term" value="F:DNA-binding transcription activator activity, RNA polymerase II-specific"/>
    <property type="evidence" value="ECO:0007669"/>
    <property type="project" value="InterPro"/>
</dbReference>
<dbReference type="OrthoDB" id="1937829at2759"/>
<dbReference type="InterPro" id="IPR009072">
    <property type="entry name" value="Histone-fold"/>
</dbReference>
<dbReference type="InterPro" id="IPR002885">
    <property type="entry name" value="PPR_rpt"/>
</dbReference>